<dbReference type="GO" id="GO:0016491">
    <property type="term" value="F:oxidoreductase activity"/>
    <property type="evidence" value="ECO:0007669"/>
    <property type="project" value="UniProtKB-KW"/>
</dbReference>
<dbReference type="PANTHER" id="PTHR43349:SF93">
    <property type="entry name" value="ISOFLAVONE REDUCTASE HOMOLOG P3-RELATED"/>
    <property type="match status" value="1"/>
</dbReference>
<dbReference type="InterPro" id="IPR050608">
    <property type="entry name" value="NmrA-type/Isoflavone_red_sf"/>
</dbReference>
<dbReference type="Pfam" id="PF05368">
    <property type="entry name" value="NmrA"/>
    <property type="match status" value="1"/>
</dbReference>
<dbReference type="CDD" id="cd05259">
    <property type="entry name" value="PCBER_SDR_a"/>
    <property type="match status" value="1"/>
</dbReference>
<evidence type="ECO:0000256" key="1">
    <source>
        <dbReference type="ARBA" id="ARBA00022857"/>
    </source>
</evidence>
<sequence length="312" mass="34617">MVDMHTKAKVLIIGATGFIGIYMVKASIKLGHPTFILVRSLTPSDPAKAQLLKSFRDSGVTVLEGDLNDHENLVNVLRQVDVVIATVSGSGIREQVNIIKAAKEAGTIKRFLPSEFAIDLDKATIEFEEVAESVEFGMKQTIRREVEKSGIPYTFVVSGGFAGYWSASLGNDNLDSPPRDKVTIWGDGTAKGIVNNEEDIATFTLKAIADTGTENKTLHIRPKENKVSQRDIISLWESKIGHTLEKTVVSQEEVVKITQETPFPKNIPHAVRYSVWVKGSQNFELDSNDVEATELYPDVRYKTMSEYLDQFI</sequence>
<dbReference type="InterPro" id="IPR036291">
    <property type="entry name" value="NAD(P)-bd_dom_sf"/>
</dbReference>
<evidence type="ECO:0000256" key="2">
    <source>
        <dbReference type="ARBA" id="ARBA00023002"/>
    </source>
</evidence>
<gene>
    <name evidence="4" type="ORF">R1sor_011446</name>
</gene>
<dbReference type="Proteomes" id="UP001633002">
    <property type="component" value="Unassembled WGS sequence"/>
</dbReference>
<keyword evidence="5" id="KW-1185">Reference proteome</keyword>
<reference evidence="4 5" key="1">
    <citation type="submission" date="2024-09" db="EMBL/GenBank/DDBJ databases">
        <title>Chromosome-scale assembly of Riccia sorocarpa.</title>
        <authorList>
            <person name="Paukszto L."/>
        </authorList>
    </citation>
    <scope>NUCLEOTIDE SEQUENCE [LARGE SCALE GENOMIC DNA]</scope>
    <source>
        <strain evidence="4">LP-2024</strain>
        <tissue evidence="4">Aerial parts of the thallus</tissue>
    </source>
</reference>
<dbReference type="SUPFAM" id="SSF51735">
    <property type="entry name" value="NAD(P)-binding Rossmann-fold domains"/>
    <property type="match status" value="1"/>
</dbReference>
<evidence type="ECO:0000313" key="4">
    <source>
        <dbReference type="EMBL" id="KAL3697370.1"/>
    </source>
</evidence>
<name>A0ABD3I4S4_9MARC</name>
<evidence type="ECO:0000313" key="5">
    <source>
        <dbReference type="Proteomes" id="UP001633002"/>
    </source>
</evidence>
<dbReference type="PANTHER" id="PTHR43349">
    <property type="entry name" value="PINORESINOL REDUCTASE-RELATED"/>
    <property type="match status" value="1"/>
</dbReference>
<dbReference type="InterPro" id="IPR008030">
    <property type="entry name" value="NmrA-like"/>
</dbReference>
<dbReference type="EMBL" id="JBJQOH010000002">
    <property type="protein sequence ID" value="KAL3697370.1"/>
    <property type="molecule type" value="Genomic_DNA"/>
</dbReference>
<keyword evidence="2" id="KW-0560">Oxidoreductase</keyword>
<organism evidence="4 5">
    <name type="scientific">Riccia sorocarpa</name>
    <dbReference type="NCBI Taxonomy" id="122646"/>
    <lineage>
        <taxon>Eukaryota</taxon>
        <taxon>Viridiplantae</taxon>
        <taxon>Streptophyta</taxon>
        <taxon>Embryophyta</taxon>
        <taxon>Marchantiophyta</taxon>
        <taxon>Marchantiopsida</taxon>
        <taxon>Marchantiidae</taxon>
        <taxon>Marchantiales</taxon>
        <taxon>Ricciaceae</taxon>
        <taxon>Riccia</taxon>
    </lineage>
</organism>
<comment type="caution">
    <text evidence="4">The sequence shown here is derived from an EMBL/GenBank/DDBJ whole genome shotgun (WGS) entry which is preliminary data.</text>
</comment>
<dbReference type="InterPro" id="IPR045312">
    <property type="entry name" value="PCBER-like"/>
</dbReference>
<dbReference type="AlphaFoldDB" id="A0ABD3I4S4"/>
<proteinExistence type="predicted"/>
<protein>
    <recommendedName>
        <fullName evidence="3">NmrA-like domain-containing protein</fullName>
    </recommendedName>
</protein>
<dbReference type="Gene3D" id="3.40.50.720">
    <property type="entry name" value="NAD(P)-binding Rossmann-like Domain"/>
    <property type="match status" value="1"/>
</dbReference>
<dbReference type="Gene3D" id="3.90.25.10">
    <property type="entry name" value="UDP-galactose 4-epimerase, domain 1"/>
    <property type="match status" value="1"/>
</dbReference>
<keyword evidence="1" id="KW-0521">NADP</keyword>
<evidence type="ECO:0000259" key="3">
    <source>
        <dbReference type="Pfam" id="PF05368"/>
    </source>
</evidence>
<accession>A0ABD3I4S4</accession>
<feature type="domain" description="NmrA-like" evidence="3">
    <location>
        <begin position="7"/>
        <end position="308"/>
    </location>
</feature>